<keyword evidence="6" id="KW-0067">ATP-binding</keyword>
<dbReference type="PANTHER" id="PTHR21499:SF3">
    <property type="entry name" value="ASPARTOKINASE"/>
    <property type="match status" value="1"/>
</dbReference>
<evidence type="ECO:0000256" key="6">
    <source>
        <dbReference type="ARBA" id="ARBA00022840"/>
    </source>
</evidence>
<protein>
    <recommendedName>
        <fullName evidence="2">aspartate kinase</fullName>
        <ecNumber evidence="2">2.7.2.4</ecNumber>
    </recommendedName>
</protein>
<dbReference type="Proteomes" id="UP000658225">
    <property type="component" value="Unassembled WGS sequence"/>
</dbReference>
<evidence type="ECO:0000256" key="4">
    <source>
        <dbReference type="ARBA" id="ARBA00022741"/>
    </source>
</evidence>
<dbReference type="EC" id="2.7.2.4" evidence="2"/>
<dbReference type="GO" id="GO:0004072">
    <property type="term" value="F:aspartate kinase activity"/>
    <property type="evidence" value="ECO:0007669"/>
    <property type="project" value="UniProtKB-EC"/>
</dbReference>
<reference evidence="9" key="1">
    <citation type="submission" date="2020-10" db="EMBL/GenBank/DDBJ databases">
        <title>Genomic Encyclopedia of Type Strains, Phase IV (KMG-IV): sequencing the most valuable type-strain genomes for metagenomic binning, comparative biology and taxonomic classification.</title>
        <authorList>
            <person name="Goeker M."/>
        </authorList>
    </citation>
    <scope>NUCLEOTIDE SEQUENCE</scope>
    <source>
        <strain evidence="9">DSM 13886</strain>
    </source>
</reference>
<dbReference type="SUPFAM" id="SSF53633">
    <property type="entry name" value="Carbamate kinase-like"/>
    <property type="match status" value="1"/>
</dbReference>
<dbReference type="InterPro" id="IPR001048">
    <property type="entry name" value="Asp/Glu/Uridylate_kinase"/>
</dbReference>
<dbReference type="InterPro" id="IPR036393">
    <property type="entry name" value="AceGlu_kinase-like_sf"/>
</dbReference>
<keyword evidence="3 9" id="KW-0808">Transferase</keyword>
<dbReference type="Gene3D" id="3.40.1160.10">
    <property type="entry name" value="Acetylglutamate kinase-like"/>
    <property type="match status" value="1"/>
</dbReference>
<dbReference type="RefSeq" id="WP_192597395.1">
    <property type="nucleotide sequence ID" value="NZ_JADBEL010000002.1"/>
</dbReference>
<evidence type="ECO:0000256" key="3">
    <source>
        <dbReference type="ARBA" id="ARBA00022679"/>
    </source>
</evidence>
<dbReference type="AlphaFoldDB" id="A0A927ML78"/>
<evidence type="ECO:0000256" key="5">
    <source>
        <dbReference type="ARBA" id="ARBA00022777"/>
    </source>
</evidence>
<dbReference type="GO" id="GO:0009089">
    <property type="term" value="P:lysine biosynthetic process via diaminopimelate"/>
    <property type="evidence" value="ECO:0007669"/>
    <property type="project" value="TreeGrafter"/>
</dbReference>
<sequence>MIIQKFGGVAMKDEQMRLKCINHINDGLKEYDRIVIVVSAIGRFGDPYSTDSLLNLTDAFASSTAASDLAVSCGELISAAVLSAELARAGVANMILHGIQAGITTAGEFGDGTIAHINTTPILNSFESTRCVIIPGFQGVDDNNNVMTLGRGGSDLTAIALAAALHASHVEFFKDVPGVMTNDPHLVENCHKLDLLKLDDFIHLLDCDRPIIQKRAALHAIKKAIPLYIRGIASTESGTWITP</sequence>
<evidence type="ECO:0000256" key="1">
    <source>
        <dbReference type="ARBA" id="ARBA00010122"/>
    </source>
</evidence>
<dbReference type="GO" id="GO:0005829">
    <property type="term" value="C:cytosol"/>
    <property type="evidence" value="ECO:0007669"/>
    <property type="project" value="TreeGrafter"/>
</dbReference>
<feature type="domain" description="Aspartate/glutamate/uridylate kinase" evidence="8">
    <location>
        <begin position="2"/>
        <end position="229"/>
    </location>
</feature>
<evidence type="ECO:0000256" key="7">
    <source>
        <dbReference type="ARBA" id="ARBA00047872"/>
    </source>
</evidence>
<organism evidence="9 10">
    <name type="scientific">Sporosarcina limicola</name>
    <dbReference type="NCBI Taxonomy" id="34101"/>
    <lineage>
        <taxon>Bacteria</taxon>
        <taxon>Bacillati</taxon>
        <taxon>Bacillota</taxon>
        <taxon>Bacilli</taxon>
        <taxon>Bacillales</taxon>
        <taxon>Caryophanaceae</taxon>
        <taxon>Sporosarcina</taxon>
    </lineage>
</organism>
<dbReference type="PANTHER" id="PTHR21499">
    <property type="entry name" value="ASPARTATE KINASE"/>
    <property type="match status" value="1"/>
</dbReference>
<comment type="caution">
    <text evidence="9">The sequence shown here is derived from an EMBL/GenBank/DDBJ whole genome shotgun (WGS) entry which is preliminary data.</text>
</comment>
<evidence type="ECO:0000256" key="2">
    <source>
        <dbReference type="ARBA" id="ARBA00013059"/>
    </source>
</evidence>
<name>A0A927ML78_9BACL</name>
<evidence type="ECO:0000313" key="10">
    <source>
        <dbReference type="Proteomes" id="UP000658225"/>
    </source>
</evidence>
<proteinExistence type="inferred from homology"/>
<accession>A0A927ML78</accession>
<dbReference type="EMBL" id="JADBEL010000002">
    <property type="protein sequence ID" value="MBE1553584.1"/>
    <property type="molecule type" value="Genomic_DNA"/>
</dbReference>
<comment type="similarity">
    <text evidence="1">Belongs to the aspartokinase family.</text>
</comment>
<dbReference type="GO" id="GO:0005524">
    <property type="term" value="F:ATP binding"/>
    <property type="evidence" value="ECO:0007669"/>
    <property type="project" value="UniProtKB-KW"/>
</dbReference>
<evidence type="ECO:0000259" key="8">
    <source>
        <dbReference type="Pfam" id="PF00696"/>
    </source>
</evidence>
<dbReference type="GO" id="GO:0009090">
    <property type="term" value="P:homoserine biosynthetic process"/>
    <property type="evidence" value="ECO:0007669"/>
    <property type="project" value="TreeGrafter"/>
</dbReference>
<keyword evidence="4" id="KW-0547">Nucleotide-binding</keyword>
<dbReference type="Pfam" id="PF00696">
    <property type="entry name" value="AA_kinase"/>
    <property type="match status" value="1"/>
</dbReference>
<keyword evidence="5 9" id="KW-0418">Kinase</keyword>
<evidence type="ECO:0000313" key="9">
    <source>
        <dbReference type="EMBL" id="MBE1553584.1"/>
    </source>
</evidence>
<keyword evidence="10" id="KW-1185">Reference proteome</keyword>
<gene>
    <name evidence="9" type="ORF">H4683_000658</name>
</gene>
<comment type="catalytic activity">
    <reaction evidence="7">
        <text>L-aspartate + ATP = 4-phospho-L-aspartate + ADP</text>
        <dbReference type="Rhea" id="RHEA:23776"/>
        <dbReference type="ChEBI" id="CHEBI:29991"/>
        <dbReference type="ChEBI" id="CHEBI:30616"/>
        <dbReference type="ChEBI" id="CHEBI:57535"/>
        <dbReference type="ChEBI" id="CHEBI:456216"/>
        <dbReference type="EC" id="2.7.2.4"/>
    </reaction>
</comment>